<accession>A0A1M5ZXW3</accession>
<evidence type="ECO:0008006" key="3">
    <source>
        <dbReference type="Google" id="ProtNLM"/>
    </source>
</evidence>
<dbReference type="InterPro" id="IPR010982">
    <property type="entry name" value="Lambda_DNA-bd_dom_sf"/>
</dbReference>
<dbReference type="EMBL" id="FQYW01000003">
    <property type="protein sequence ID" value="SHI29091.1"/>
    <property type="molecule type" value="Genomic_DNA"/>
</dbReference>
<sequence length="184" mass="20868">MAENVLSKKEIDEYIRLHYEPDAGADDKDFFEILKGPRKYLPGRRNFAGTNVTGDTLQYLLDKIRNKVELSFSEKLIELIKEKGKKPADIYKKAEIDKALFSKIKSDKNYHPTKGTALAFAIALHLSLEETQDLIGRAGYALSSSIKRDLIVRCYIESKTYNVNDLNGKLIDYGFDPLTNKCGL</sequence>
<dbReference type="OrthoDB" id="6194521at2"/>
<dbReference type="Proteomes" id="UP000191240">
    <property type="component" value="Unassembled WGS sequence"/>
</dbReference>
<proteinExistence type="predicted"/>
<organism evidence="1 2">
    <name type="scientific">Anaerovibrio lipolyticus DSM 3074</name>
    <dbReference type="NCBI Taxonomy" id="1120997"/>
    <lineage>
        <taxon>Bacteria</taxon>
        <taxon>Bacillati</taxon>
        <taxon>Bacillota</taxon>
        <taxon>Negativicutes</taxon>
        <taxon>Selenomonadales</taxon>
        <taxon>Selenomonadaceae</taxon>
        <taxon>Anaerovibrio</taxon>
    </lineage>
</organism>
<dbReference type="AlphaFoldDB" id="A0A1M5ZXW3"/>
<evidence type="ECO:0000313" key="1">
    <source>
        <dbReference type="EMBL" id="SHI29091.1"/>
    </source>
</evidence>
<dbReference type="SUPFAM" id="SSF47413">
    <property type="entry name" value="lambda repressor-like DNA-binding domains"/>
    <property type="match status" value="1"/>
</dbReference>
<evidence type="ECO:0000313" key="2">
    <source>
        <dbReference type="Proteomes" id="UP000191240"/>
    </source>
</evidence>
<protein>
    <recommendedName>
        <fullName evidence="3">Appr-1-p processing protein</fullName>
    </recommendedName>
</protein>
<reference evidence="1 2" key="1">
    <citation type="submission" date="2016-11" db="EMBL/GenBank/DDBJ databases">
        <authorList>
            <person name="Jaros S."/>
            <person name="Januszkiewicz K."/>
            <person name="Wedrychowicz H."/>
        </authorList>
    </citation>
    <scope>NUCLEOTIDE SEQUENCE [LARGE SCALE GENOMIC DNA]</scope>
    <source>
        <strain evidence="1 2">DSM 3074</strain>
    </source>
</reference>
<gene>
    <name evidence="1" type="ORF">SAMN02745671_00064</name>
</gene>
<name>A0A1M5ZXW3_9FIRM</name>
<dbReference type="RefSeq" id="WP_080325162.1">
    <property type="nucleotide sequence ID" value="NZ_FQYW01000003.1"/>
</dbReference>
<dbReference type="GO" id="GO:0003677">
    <property type="term" value="F:DNA binding"/>
    <property type="evidence" value="ECO:0007669"/>
    <property type="project" value="InterPro"/>
</dbReference>